<organism evidence="2 3">
    <name type="scientific">Habropoda laboriosa</name>
    <dbReference type="NCBI Taxonomy" id="597456"/>
    <lineage>
        <taxon>Eukaryota</taxon>
        <taxon>Metazoa</taxon>
        <taxon>Ecdysozoa</taxon>
        <taxon>Arthropoda</taxon>
        <taxon>Hexapoda</taxon>
        <taxon>Insecta</taxon>
        <taxon>Pterygota</taxon>
        <taxon>Neoptera</taxon>
        <taxon>Endopterygota</taxon>
        <taxon>Hymenoptera</taxon>
        <taxon>Apocrita</taxon>
        <taxon>Aculeata</taxon>
        <taxon>Apoidea</taxon>
        <taxon>Anthophila</taxon>
        <taxon>Apidae</taxon>
        <taxon>Habropoda</taxon>
    </lineage>
</organism>
<reference evidence="2 3" key="1">
    <citation type="submission" date="2015-07" db="EMBL/GenBank/DDBJ databases">
        <title>The genome of Habropoda laboriosa.</title>
        <authorList>
            <person name="Pan H."/>
            <person name="Kapheim K."/>
        </authorList>
    </citation>
    <scope>NUCLEOTIDE SEQUENCE [LARGE SCALE GENOMIC DNA]</scope>
    <source>
        <strain evidence="2">0110345459</strain>
    </source>
</reference>
<dbReference type="Gene3D" id="3.80.10.10">
    <property type="entry name" value="Ribonuclease Inhibitor"/>
    <property type="match status" value="1"/>
</dbReference>
<dbReference type="Proteomes" id="UP000053825">
    <property type="component" value="Unassembled WGS sequence"/>
</dbReference>
<keyword evidence="3" id="KW-1185">Reference proteome</keyword>
<evidence type="ECO:0000313" key="3">
    <source>
        <dbReference type="Proteomes" id="UP000053825"/>
    </source>
</evidence>
<dbReference type="Pfam" id="PF13516">
    <property type="entry name" value="LRR_6"/>
    <property type="match status" value="2"/>
</dbReference>
<dbReference type="PANTHER" id="PTHR24111:SF0">
    <property type="entry name" value="LEUCINE-RICH REPEAT-CONTAINING PROTEIN"/>
    <property type="match status" value="1"/>
</dbReference>
<keyword evidence="1" id="KW-0677">Repeat</keyword>
<accession>A0A0L7R0K9</accession>
<evidence type="ECO:0000256" key="1">
    <source>
        <dbReference type="ARBA" id="ARBA00022737"/>
    </source>
</evidence>
<dbReference type="OrthoDB" id="272549at2759"/>
<protein>
    <submittedName>
        <fullName evidence="2">Leucine-rich repeat-containing protein 34</fullName>
    </submittedName>
</protein>
<dbReference type="STRING" id="597456.A0A0L7R0K9"/>
<dbReference type="AlphaFoldDB" id="A0A0L7R0K9"/>
<evidence type="ECO:0000313" key="2">
    <source>
        <dbReference type="EMBL" id="KOC64390.1"/>
    </source>
</evidence>
<dbReference type="InterPro" id="IPR032675">
    <property type="entry name" value="LRR_dom_sf"/>
</dbReference>
<proteinExistence type="predicted"/>
<dbReference type="PANTHER" id="PTHR24111">
    <property type="entry name" value="LEUCINE-RICH REPEAT-CONTAINING PROTEIN 34"/>
    <property type="match status" value="1"/>
</dbReference>
<dbReference type="InterPro" id="IPR001611">
    <property type="entry name" value="Leu-rich_rpt"/>
</dbReference>
<dbReference type="EMBL" id="KQ414670">
    <property type="protein sequence ID" value="KOC64390.1"/>
    <property type="molecule type" value="Genomic_DNA"/>
</dbReference>
<dbReference type="SUPFAM" id="SSF52047">
    <property type="entry name" value="RNI-like"/>
    <property type="match status" value="1"/>
</dbReference>
<dbReference type="InterPro" id="IPR052201">
    <property type="entry name" value="LRR-containing_regulator"/>
</dbReference>
<name>A0A0L7R0K9_9HYME</name>
<dbReference type="SMART" id="SM00368">
    <property type="entry name" value="LRR_RI"/>
    <property type="match status" value="3"/>
</dbReference>
<sequence>MLEVGKNLEIKSLNLGANKFGVHVISFDVALFLLKNKYIHSLNVAEVNQTASSLIYFMMVLSSDQEISNGTLKSLNISRPNPGCMYYFDSVHFADVIGHMLQHNTTLKALHLQKYNFDCHDIESMMFNAIHNNSLHLLDLGCNNIGDHGINHIAKWLVEKPPLKTLILCRNIITDHGARSLSFAIPFSKLVSLDISYNKITDDGMVYILYTLKKFPMLRRLRIFSNCIGHPAAKSVVTMISQIMSRAHMKDCRCCYCFKCQASHYDETCRNADHPDTCTCCKCKGDESSDWSVDKLIANRLLSPFDLKKNIKYILTRVNSMTKENIVRWINIDENLLEENLKYIGYTIFQDQYEKSIPCTSSWAQLSVSALQKYLQESSSKNLLVISKNDPIFSRNVCKNIDDKSITSSDSCTMY</sequence>
<gene>
    <name evidence="2" type="ORF">WH47_01558</name>
</gene>